<dbReference type="AlphaFoldDB" id="A0AAC8Q2A3"/>
<sequence>MGDGAQGLQQCLERLDGRDPPGTGVRVAGERGRLAGLLPSLGTAGWAGATIQRACSSSEVWR</sequence>
<dbReference type="KEGG" id="age:AA314_01321"/>
<proteinExistence type="predicted"/>
<evidence type="ECO:0000313" key="2">
    <source>
        <dbReference type="EMBL" id="AKI99694.1"/>
    </source>
</evidence>
<organism evidence="2 3">
    <name type="scientific">Archangium gephyra</name>
    <dbReference type="NCBI Taxonomy" id="48"/>
    <lineage>
        <taxon>Bacteria</taxon>
        <taxon>Pseudomonadati</taxon>
        <taxon>Myxococcota</taxon>
        <taxon>Myxococcia</taxon>
        <taxon>Myxococcales</taxon>
        <taxon>Cystobacterineae</taxon>
        <taxon>Archangiaceae</taxon>
        <taxon>Archangium</taxon>
    </lineage>
</organism>
<evidence type="ECO:0000313" key="3">
    <source>
        <dbReference type="Proteomes" id="UP000035579"/>
    </source>
</evidence>
<dbReference type="Proteomes" id="UP000035579">
    <property type="component" value="Chromosome"/>
</dbReference>
<reference evidence="2 3" key="1">
    <citation type="submission" date="2015-05" db="EMBL/GenBank/DDBJ databases">
        <title>Genome assembly of Archangium gephyra DSM 2261.</title>
        <authorList>
            <person name="Sharma G."/>
            <person name="Subramanian S."/>
        </authorList>
    </citation>
    <scope>NUCLEOTIDE SEQUENCE [LARGE SCALE GENOMIC DNA]</scope>
    <source>
        <strain evidence="2 3">DSM 2261</strain>
    </source>
</reference>
<feature type="region of interest" description="Disordered" evidence="1">
    <location>
        <begin position="1"/>
        <end position="23"/>
    </location>
</feature>
<dbReference type="EMBL" id="CP011509">
    <property type="protein sequence ID" value="AKI99694.1"/>
    <property type="molecule type" value="Genomic_DNA"/>
</dbReference>
<gene>
    <name evidence="2" type="ORF">AA314_01321</name>
</gene>
<accession>A0AAC8Q2A3</accession>
<evidence type="ECO:0000256" key="1">
    <source>
        <dbReference type="SAM" id="MobiDB-lite"/>
    </source>
</evidence>
<name>A0AAC8Q2A3_9BACT</name>
<protein>
    <submittedName>
        <fullName evidence="2">Uncharacterized protein</fullName>
    </submittedName>
</protein>